<dbReference type="EMBL" id="CAKZ01000174">
    <property type="protein sequence ID" value="CCJ83004.1"/>
    <property type="molecule type" value="Genomic_DNA"/>
</dbReference>
<accession>A0ABM9QBW0</accession>
<keyword evidence="2" id="KW-1185">Reference proteome</keyword>
<sequence>MRRYVPVAKLFFSAKTEEKVRVTAARITIKEGMEIINNQTD</sequence>
<dbReference type="Proteomes" id="UP000009342">
    <property type="component" value="Unassembled WGS sequence"/>
</dbReference>
<evidence type="ECO:0000313" key="1">
    <source>
        <dbReference type="EMBL" id="CCJ83004.1"/>
    </source>
</evidence>
<evidence type="ECO:0000313" key="2">
    <source>
        <dbReference type="Proteomes" id="UP000009342"/>
    </source>
</evidence>
<organism evidence="1 2">
    <name type="scientific">Cronobacter dublinensis 1210</name>
    <dbReference type="NCBI Taxonomy" id="1208656"/>
    <lineage>
        <taxon>Bacteria</taxon>
        <taxon>Pseudomonadati</taxon>
        <taxon>Pseudomonadota</taxon>
        <taxon>Gammaproteobacteria</taxon>
        <taxon>Enterobacterales</taxon>
        <taxon>Enterobacteriaceae</taxon>
        <taxon>Cronobacter</taxon>
    </lineage>
</organism>
<gene>
    <name evidence="1" type="ORF">BN134_3772</name>
</gene>
<protein>
    <submittedName>
        <fullName evidence="1">Uncharacterized protein</fullName>
    </submittedName>
</protein>
<comment type="caution">
    <text evidence="1">The sequence shown here is derived from an EMBL/GenBank/DDBJ whole genome shotgun (WGS) entry which is preliminary data.</text>
</comment>
<name>A0ABM9QBW0_9ENTR</name>
<proteinExistence type="predicted"/>
<reference evidence="2" key="1">
    <citation type="journal article" date="2012" name="PLoS ONE">
        <title>Comparative analysis of genome sequences covering the seven cronobacter species.</title>
        <authorList>
            <person name="Joseph S."/>
            <person name="Desai P."/>
            <person name="Ji Y."/>
            <person name="Cummings C.A."/>
            <person name="Shih R."/>
            <person name="Degoricija L."/>
            <person name="Rico A."/>
            <person name="Brzoska P."/>
            <person name="Hamby S.E."/>
            <person name="Masood N."/>
            <person name="Hariri S."/>
            <person name="Sonbol H."/>
            <person name="Chuzhanova N."/>
            <person name="McClelland M."/>
            <person name="Furtado M.R."/>
            <person name="Forsythe S.J."/>
        </authorList>
    </citation>
    <scope>NUCLEOTIDE SEQUENCE [LARGE SCALE GENOMIC DNA]</scope>
    <source>
        <strain evidence="2">1210</strain>
    </source>
</reference>